<reference evidence="3 4" key="1">
    <citation type="submission" date="2020-08" db="EMBL/GenBank/DDBJ databases">
        <authorList>
            <person name="Ramaprasad A."/>
        </authorList>
    </citation>
    <scope>NUCLEOTIDE SEQUENCE [LARGE SCALE GENOMIC DNA]</scope>
</reference>
<feature type="compositionally biased region" description="Polar residues" evidence="1">
    <location>
        <begin position="573"/>
        <end position="632"/>
    </location>
</feature>
<sequence length="780" mass="85713">MDDQTCEPFLVADVYFNGNNSNMHMKNIIENPLFKKYCPNQKCDTRRKRISALSTYLFTKLREIKKDGEYDKYFLMWLGDKLFKIHNKVSEKGKNNRITLYSAYENYLKNHSGDFNYWDLLHNVNGLKDANLKHMHKFYKLLTHICNTIIDYNTNGVESTNLIRNSTNCSNQYMFLYENVSGCKSYLYLLSNLKDIYYKFRDFAINYNKKKYPNIAGLLQTFTTSNGEDLIWDPGYKTLDFSNPNCQLQYNDKIFENSKGDSDDEHGKIDDGAGTIDNEHGDTGSSDNGLVSESGYMQGDKGSHDVPSALGSTGDGLGNGQRVSGDGSVGTGNGADGGSISVQNDQGSSGSQGGADNQVGTDNAQGGLNGEKRDTNMNKGGAGVGSEGSDVNQKGTNGEADSQGGTDSGTDGEPKAPGGQDTTHSSGAYYGYFPRNWGVSFNPMNYIPSVSDIYQAQKNILTNVTDHINNVYNSAMTIAKDSYDRTMATVKDAYTASTDYIGGIVSSVTNQLTPFGTSQLSDDQSGSDGSGNNSPTGSNQLNTMQIPKSDSNPPPSPSSVNTPSRSSLPPGTQPTTSQSQSLPTKDSSQITDKNNALNSVQSHDTNPGTGISQTPENSSTDPSNTGNGSTTETVVKMNKTPAIWCIPSNKKCDIMGIGIISILVFAFLAIMYKYLSFVSAKNSKKKKIMKKVINLVDRKKIEKTFINSTGGKKQMKIIINSSTQKKQTKKSINPVNREKDPTLNIYKHMHADPMPFINLFFLLIFFVYKEKTVFWNYKFN</sequence>
<feature type="region of interest" description="Disordered" evidence="1">
    <location>
        <begin position="515"/>
        <end position="632"/>
    </location>
</feature>
<feature type="transmembrane region" description="Helical" evidence="2">
    <location>
        <begin position="654"/>
        <end position="675"/>
    </location>
</feature>
<feature type="compositionally biased region" description="Low complexity" evidence="1">
    <location>
        <begin position="401"/>
        <end position="411"/>
    </location>
</feature>
<evidence type="ECO:0000313" key="3">
    <source>
        <dbReference type="EMBL" id="CAD2085523.1"/>
    </source>
</evidence>
<dbReference type="AlphaFoldDB" id="A0A6V7RUX1"/>
<accession>A0A6V7RUX1</accession>
<dbReference type="EMBL" id="LR865365">
    <property type="protein sequence ID" value="CAD2085523.1"/>
    <property type="molecule type" value="Genomic_DNA"/>
</dbReference>
<feature type="transmembrane region" description="Helical" evidence="2">
    <location>
        <begin position="749"/>
        <end position="768"/>
    </location>
</feature>
<feature type="compositionally biased region" description="Low complexity" evidence="1">
    <location>
        <begin position="341"/>
        <end position="358"/>
    </location>
</feature>
<dbReference type="VEuPathDB" id="PlasmoDB:PVLDE_0301700"/>
<dbReference type="Pfam" id="PF06022">
    <property type="entry name" value="Cir_Bir_Yir"/>
    <property type="match status" value="1"/>
</dbReference>
<keyword evidence="2" id="KW-0812">Transmembrane</keyword>
<feature type="region of interest" description="Disordered" evidence="1">
    <location>
        <begin position="256"/>
        <end position="423"/>
    </location>
</feature>
<name>A0A6V7RUX1_PLAVN</name>
<dbReference type="Proteomes" id="UP000515308">
    <property type="component" value="Chromosome PVLDE_03"/>
</dbReference>
<evidence type="ECO:0000256" key="1">
    <source>
        <dbReference type="SAM" id="MobiDB-lite"/>
    </source>
</evidence>
<gene>
    <name evidence="3" type="ORF">PVLDE_0301700</name>
</gene>
<organism evidence="3 4">
    <name type="scientific">Plasmodium vinckei lentum</name>
    <dbReference type="NCBI Taxonomy" id="138297"/>
    <lineage>
        <taxon>Eukaryota</taxon>
        <taxon>Sar</taxon>
        <taxon>Alveolata</taxon>
        <taxon>Apicomplexa</taxon>
        <taxon>Aconoidasida</taxon>
        <taxon>Haemosporida</taxon>
        <taxon>Plasmodiidae</taxon>
        <taxon>Plasmodium</taxon>
        <taxon>Plasmodium (Vinckeia)</taxon>
    </lineage>
</organism>
<evidence type="ECO:0000256" key="2">
    <source>
        <dbReference type="SAM" id="Phobius"/>
    </source>
</evidence>
<keyword evidence="2" id="KW-1133">Transmembrane helix</keyword>
<feature type="compositionally biased region" description="Gly residues" evidence="1">
    <location>
        <begin position="327"/>
        <end position="337"/>
    </location>
</feature>
<feature type="compositionally biased region" description="Basic and acidic residues" evidence="1">
    <location>
        <begin position="256"/>
        <end position="282"/>
    </location>
</feature>
<proteinExistence type="predicted"/>
<protein>
    <submittedName>
        <fullName evidence="3">PIR protein CIR protein</fullName>
    </submittedName>
</protein>
<dbReference type="InterPro" id="IPR006477">
    <property type="entry name" value="Yir_bir_cir"/>
</dbReference>
<feature type="compositionally biased region" description="Low complexity" evidence="1">
    <location>
        <begin position="516"/>
        <end position="540"/>
    </location>
</feature>
<evidence type="ECO:0000313" key="4">
    <source>
        <dbReference type="Proteomes" id="UP000515308"/>
    </source>
</evidence>
<keyword evidence="2" id="KW-0472">Membrane</keyword>
<feature type="compositionally biased region" description="Polar residues" evidence="1">
    <location>
        <begin position="389"/>
        <end position="400"/>
    </location>
</feature>
<feature type="compositionally biased region" description="Low complexity" evidence="1">
    <location>
        <begin position="558"/>
        <end position="569"/>
    </location>
</feature>